<gene>
    <name evidence="1" type="ORF">E2C01_088467</name>
</gene>
<reference evidence="1 2" key="1">
    <citation type="submission" date="2019-05" db="EMBL/GenBank/DDBJ databases">
        <title>Another draft genome of Portunus trituberculatus and its Hox gene families provides insights of decapod evolution.</title>
        <authorList>
            <person name="Jeong J.-H."/>
            <person name="Song I."/>
            <person name="Kim S."/>
            <person name="Choi T."/>
            <person name="Kim D."/>
            <person name="Ryu S."/>
            <person name="Kim W."/>
        </authorList>
    </citation>
    <scope>NUCLEOTIDE SEQUENCE [LARGE SCALE GENOMIC DNA]</scope>
    <source>
        <tissue evidence="1">Muscle</tissue>
    </source>
</reference>
<evidence type="ECO:0000313" key="1">
    <source>
        <dbReference type="EMBL" id="MPC93343.1"/>
    </source>
</evidence>
<protein>
    <submittedName>
        <fullName evidence="1">Uncharacterized protein</fullName>
    </submittedName>
</protein>
<keyword evidence="2" id="KW-1185">Reference proteome</keyword>
<organism evidence="1 2">
    <name type="scientific">Portunus trituberculatus</name>
    <name type="common">Swimming crab</name>
    <name type="synonym">Neptunus trituberculatus</name>
    <dbReference type="NCBI Taxonomy" id="210409"/>
    <lineage>
        <taxon>Eukaryota</taxon>
        <taxon>Metazoa</taxon>
        <taxon>Ecdysozoa</taxon>
        <taxon>Arthropoda</taxon>
        <taxon>Crustacea</taxon>
        <taxon>Multicrustacea</taxon>
        <taxon>Malacostraca</taxon>
        <taxon>Eumalacostraca</taxon>
        <taxon>Eucarida</taxon>
        <taxon>Decapoda</taxon>
        <taxon>Pleocyemata</taxon>
        <taxon>Brachyura</taxon>
        <taxon>Eubrachyura</taxon>
        <taxon>Portunoidea</taxon>
        <taxon>Portunidae</taxon>
        <taxon>Portuninae</taxon>
        <taxon>Portunus</taxon>
    </lineage>
</organism>
<comment type="caution">
    <text evidence="1">The sequence shown here is derived from an EMBL/GenBank/DDBJ whole genome shotgun (WGS) entry which is preliminary data.</text>
</comment>
<accession>A0A5B7JG33</accession>
<dbReference type="AlphaFoldDB" id="A0A5B7JG33"/>
<sequence length="119" mass="13617">MASRVSRASITLHLIPYLPFICPEPRLSCRGIRYWNKTHPDSSVHSALCLCHGTPHMPQLQGLYGSRGVFRLGIRRYWTYIFIDTKEDFYLSLPCLVNVDGVVFCRACFCVFAICSELI</sequence>
<proteinExistence type="predicted"/>
<dbReference type="Proteomes" id="UP000324222">
    <property type="component" value="Unassembled WGS sequence"/>
</dbReference>
<name>A0A5B7JG33_PORTR</name>
<dbReference type="EMBL" id="VSRR010094552">
    <property type="protein sequence ID" value="MPC93343.1"/>
    <property type="molecule type" value="Genomic_DNA"/>
</dbReference>
<evidence type="ECO:0000313" key="2">
    <source>
        <dbReference type="Proteomes" id="UP000324222"/>
    </source>
</evidence>